<keyword evidence="1" id="KW-1133">Transmembrane helix</keyword>
<feature type="transmembrane region" description="Helical" evidence="1">
    <location>
        <begin position="70"/>
        <end position="87"/>
    </location>
</feature>
<proteinExistence type="predicted"/>
<protein>
    <submittedName>
        <fullName evidence="2">Uncharacterized protein</fullName>
    </submittedName>
</protein>
<dbReference type="Proteomes" id="UP000003027">
    <property type="component" value="Unassembled WGS sequence"/>
</dbReference>
<sequence>MFHVKSIKAKGFTRLSQLILICGGLVLLAPATAIAQLDCKLTSTSPTFSNFKVDRNTPSSASLHTETHEVSFFVLVIIITVGIISLLR</sequence>
<gene>
    <name evidence="2" type="ORF">ymoll0001_40080</name>
</gene>
<comment type="caution">
    <text evidence="2">The sequence shown here is derived from an EMBL/GenBank/DDBJ whole genome shotgun (WGS) entry which is preliminary data.</text>
</comment>
<reference evidence="2" key="1">
    <citation type="submission" date="2008-12" db="EMBL/GenBank/DDBJ databases">
        <title>Annotation of the Yersinia mollaretii ATCC 43969 genome.</title>
        <authorList>
            <person name="Read T.D."/>
            <person name="Akmal A."/>
            <person name="Bishop-Lilly K."/>
            <person name="Chen P.E."/>
            <person name="Cook C."/>
            <person name="Kiley M.P."/>
            <person name="Lentz S."/>
            <person name="Mateczun A."/>
            <person name="Nagarajan N."/>
            <person name="Nolan N."/>
            <person name="Osborne B.I."/>
            <person name="Pop M."/>
            <person name="Sozhamannan S."/>
            <person name="Stewart A.C."/>
            <person name="Sulakvelidze A."/>
            <person name="Thomason B."/>
            <person name="Willner K."/>
            <person name="Zwick M.E."/>
        </authorList>
    </citation>
    <scope>NUCLEOTIDE SEQUENCE [LARGE SCALE GENOMIC DNA]</scope>
    <source>
        <strain evidence="2">ATCC 43969</strain>
    </source>
</reference>
<dbReference type="EMBL" id="AALD02000073">
    <property type="protein sequence ID" value="EEQ08718.1"/>
    <property type="molecule type" value="Genomic_DNA"/>
</dbReference>
<evidence type="ECO:0000256" key="1">
    <source>
        <dbReference type="SAM" id="Phobius"/>
    </source>
</evidence>
<evidence type="ECO:0000313" key="3">
    <source>
        <dbReference type="Proteomes" id="UP000003027"/>
    </source>
</evidence>
<keyword evidence="1" id="KW-0812">Transmembrane</keyword>
<accession>A0ABM9Y4N6</accession>
<organism evidence="2 3">
    <name type="scientific">Yersinia mollaretii (strain ATCC 43969 / DSM 18520 / CIP 103324 / CNY 7263 / WAIP 204)</name>
    <dbReference type="NCBI Taxonomy" id="349967"/>
    <lineage>
        <taxon>Bacteria</taxon>
        <taxon>Pseudomonadati</taxon>
        <taxon>Pseudomonadota</taxon>
        <taxon>Gammaproteobacteria</taxon>
        <taxon>Enterobacterales</taxon>
        <taxon>Yersiniaceae</taxon>
        <taxon>Yersinia</taxon>
    </lineage>
</organism>
<keyword evidence="3" id="KW-1185">Reference proteome</keyword>
<evidence type="ECO:0000313" key="2">
    <source>
        <dbReference type="EMBL" id="EEQ08718.1"/>
    </source>
</evidence>
<name>A0ABM9Y4N6_YERMW</name>
<keyword evidence="1" id="KW-0472">Membrane</keyword>